<dbReference type="AlphaFoldDB" id="A0A914M0P7"/>
<protein>
    <submittedName>
        <fullName evidence="2">Candidate secreted effector</fullName>
    </submittedName>
</protein>
<sequence>MGITSQPGTFTFPMSTGSLLSIISTFCTKRKRESPIMCSVWKNWWKISIHKVWRFNSNKKQTLIDVMLRRCPRQRVVRWKKQCVTRQNIWMSNRK</sequence>
<accession>A0A914M0P7</accession>
<keyword evidence="1" id="KW-1185">Reference proteome</keyword>
<evidence type="ECO:0000313" key="2">
    <source>
        <dbReference type="WBParaSite" id="Minc3s01005g19783"/>
    </source>
</evidence>
<evidence type="ECO:0000313" key="1">
    <source>
        <dbReference type="Proteomes" id="UP000887563"/>
    </source>
</evidence>
<organism evidence="1 2">
    <name type="scientific">Meloidogyne incognita</name>
    <name type="common">Southern root-knot nematode worm</name>
    <name type="synonym">Oxyuris incognita</name>
    <dbReference type="NCBI Taxonomy" id="6306"/>
    <lineage>
        <taxon>Eukaryota</taxon>
        <taxon>Metazoa</taxon>
        <taxon>Ecdysozoa</taxon>
        <taxon>Nematoda</taxon>
        <taxon>Chromadorea</taxon>
        <taxon>Rhabditida</taxon>
        <taxon>Tylenchina</taxon>
        <taxon>Tylenchomorpha</taxon>
        <taxon>Tylenchoidea</taxon>
        <taxon>Meloidogynidae</taxon>
        <taxon>Meloidogyninae</taxon>
        <taxon>Meloidogyne</taxon>
        <taxon>Meloidogyne incognita group</taxon>
    </lineage>
</organism>
<dbReference type="WBParaSite" id="Minc3s01005g19783">
    <property type="protein sequence ID" value="Minc3s01005g19783"/>
    <property type="gene ID" value="Minc3s01005g19783"/>
</dbReference>
<proteinExistence type="predicted"/>
<dbReference type="Proteomes" id="UP000887563">
    <property type="component" value="Unplaced"/>
</dbReference>
<reference evidence="2" key="1">
    <citation type="submission" date="2022-11" db="UniProtKB">
        <authorList>
            <consortium name="WormBaseParasite"/>
        </authorList>
    </citation>
    <scope>IDENTIFICATION</scope>
</reference>
<name>A0A914M0P7_MELIC</name>